<reference evidence="6 7" key="1">
    <citation type="journal article" date="2020" name="Microbiol. Resour. Announc.">
        <title>Draft Genome Sequence of a Cladosporium Species Isolated from the Mesophotic Ascidian Didemnum maculosum.</title>
        <authorList>
            <person name="Gioti A."/>
            <person name="Siaperas R."/>
            <person name="Nikolaivits E."/>
            <person name="Le Goff G."/>
            <person name="Ouazzani J."/>
            <person name="Kotoulas G."/>
            <person name="Topakas E."/>
        </authorList>
    </citation>
    <scope>NUCLEOTIDE SEQUENCE [LARGE SCALE GENOMIC DNA]</scope>
    <source>
        <strain evidence="6 7">TM138-S3</strain>
    </source>
</reference>
<dbReference type="GO" id="GO:0051539">
    <property type="term" value="F:4 iron, 4 sulfur cluster binding"/>
    <property type="evidence" value="ECO:0007669"/>
    <property type="project" value="UniProtKB-KW"/>
</dbReference>
<dbReference type="Gene3D" id="3.50.50.60">
    <property type="entry name" value="FAD/NAD(P)-binding domain"/>
    <property type="match status" value="1"/>
</dbReference>
<name>A0AB34KM83_9PEZI</name>
<accession>A0AB34KM83</accession>
<keyword evidence="2" id="KW-0479">Metal-binding</keyword>
<dbReference type="GO" id="GO:0016491">
    <property type="term" value="F:oxidoreductase activity"/>
    <property type="evidence" value="ECO:0007669"/>
    <property type="project" value="UniProtKB-KW"/>
</dbReference>
<dbReference type="InterPro" id="IPR039650">
    <property type="entry name" value="HdrA-like"/>
</dbReference>
<organism evidence="6 7">
    <name type="scientific">Cladosporium halotolerans</name>
    <dbReference type="NCBI Taxonomy" id="1052096"/>
    <lineage>
        <taxon>Eukaryota</taxon>
        <taxon>Fungi</taxon>
        <taxon>Dikarya</taxon>
        <taxon>Ascomycota</taxon>
        <taxon>Pezizomycotina</taxon>
        <taxon>Dothideomycetes</taxon>
        <taxon>Dothideomycetidae</taxon>
        <taxon>Cladosporiales</taxon>
        <taxon>Cladosporiaceae</taxon>
        <taxon>Cladosporium</taxon>
    </lineage>
</organism>
<evidence type="ECO:0000256" key="5">
    <source>
        <dbReference type="ARBA" id="ARBA00023014"/>
    </source>
</evidence>
<evidence type="ECO:0008006" key="8">
    <source>
        <dbReference type="Google" id="ProtNLM"/>
    </source>
</evidence>
<keyword evidence="3" id="KW-0560">Oxidoreductase</keyword>
<evidence type="ECO:0000256" key="2">
    <source>
        <dbReference type="ARBA" id="ARBA00022723"/>
    </source>
</evidence>
<dbReference type="Pfam" id="PF12831">
    <property type="entry name" value="FAD_oxidored"/>
    <property type="match status" value="1"/>
</dbReference>
<dbReference type="SUPFAM" id="SSF51905">
    <property type="entry name" value="FAD/NAD(P)-binding domain"/>
    <property type="match status" value="1"/>
</dbReference>
<gene>
    <name evidence="6" type="ORF">WHR41_04799</name>
</gene>
<evidence type="ECO:0000256" key="1">
    <source>
        <dbReference type="ARBA" id="ARBA00022485"/>
    </source>
</evidence>
<keyword evidence="5" id="KW-0411">Iron-sulfur</keyword>
<evidence type="ECO:0000313" key="6">
    <source>
        <dbReference type="EMBL" id="KAL1586149.1"/>
    </source>
</evidence>
<dbReference type="Proteomes" id="UP000803884">
    <property type="component" value="Unassembled WGS sequence"/>
</dbReference>
<evidence type="ECO:0000256" key="4">
    <source>
        <dbReference type="ARBA" id="ARBA00023004"/>
    </source>
</evidence>
<protein>
    <recommendedName>
        <fullName evidence="8">FAD dependent oxidoreductase</fullName>
    </recommendedName>
</protein>
<dbReference type="GO" id="GO:0046872">
    <property type="term" value="F:metal ion binding"/>
    <property type="evidence" value="ECO:0007669"/>
    <property type="project" value="UniProtKB-KW"/>
</dbReference>
<dbReference type="PANTHER" id="PTHR43498">
    <property type="entry name" value="FERREDOXIN:COB-COM HETERODISULFIDE REDUCTASE SUBUNIT A"/>
    <property type="match status" value="1"/>
</dbReference>
<sequence>MAVDETLSTYSSERQVASPHYDVIVVGGGAAGIGAAIGARQANPAARIIVIESEGCLGGAITHRGVVSFCGLFTSEPKPRQAVGGVWDEINRRLLAIRGTPSRARQHRGIFQVVEPECLKVVLDELLLENNIDVLLHAAVVQASREGPLATSIEVQERRGRRKFVAAAFIDCSGDADLAYHVGASTRYGNHGSVNIGSLATRFGGFSPDARPTADLWKQAIVKAKDKDPSLAKLCKKNSSVLLPLPLSGDIMSFLASASYDARDAASITAAEISGRQQAQAYLQILRTLPGHENLYLVSTGPNFGTRESRHVNAKYSLTEDDFMNNSSFDDTIAIGAWGMEFHDETNEFWESSFRYPPAGTFEIPLRCLRSRDTANLFVAGRCVDGDKYTSSAVRVMGTALATGQATGTAAGLLVKGKLDVSEVQACLRANGALLDAAALPYAGPVDTT</sequence>
<dbReference type="InterPro" id="IPR036188">
    <property type="entry name" value="FAD/NAD-bd_sf"/>
</dbReference>
<dbReference type="AlphaFoldDB" id="A0AB34KM83"/>
<dbReference type="RefSeq" id="XP_069229254.1">
    <property type="nucleotide sequence ID" value="XM_069373405.1"/>
</dbReference>
<evidence type="ECO:0000313" key="7">
    <source>
        <dbReference type="Proteomes" id="UP000803884"/>
    </source>
</evidence>
<evidence type="ECO:0000256" key="3">
    <source>
        <dbReference type="ARBA" id="ARBA00023002"/>
    </source>
</evidence>
<dbReference type="EMBL" id="JAAQHG020000016">
    <property type="protein sequence ID" value="KAL1586149.1"/>
    <property type="molecule type" value="Genomic_DNA"/>
</dbReference>
<keyword evidence="1" id="KW-0004">4Fe-4S</keyword>
<dbReference type="GeneID" id="96006243"/>
<keyword evidence="4" id="KW-0408">Iron</keyword>
<keyword evidence="7" id="KW-1185">Reference proteome</keyword>
<dbReference type="PANTHER" id="PTHR43498:SF1">
    <property type="entry name" value="COB--COM HETERODISULFIDE REDUCTASE IRON-SULFUR SUBUNIT A"/>
    <property type="match status" value="1"/>
</dbReference>
<comment type="caution">
    <text evidence="6">The sequence shown here is derived from an EMBL/GenBank/DDBJ whole genome shotgun (WGS) entry which is preliminary data.</text>
</comment>
<proteinExistence type="predicted"/>